<dbReference type="PANTHER" id="PTHR23305">
    <property type="entry name" value="OBG GTPASE FAMILY"/>
    <property type="match status" value="1"/>
</dbReference>
<dbReference type="InterPro" id="IPR013029">
    <property type="entry name" value="YchF_C"/>
</dbReference>
<dbReference type="PROSITE" id="PS51710">
    <property type="entry name" value="G_OBG"/>
    <property type="match status" value="1"/>
</dbReference>
<keyword evidence="3 6" id="KW-0547">Nucleotide-binding</keyword>
<keyword evidence="10" id="KW-1185">Reference proteome</keyword>
<dbReference type="PROSITE" id="PS51880">
    <property type="entry name" value="TGS"/>
    <property type="match status" value="1"/>
</dbReference>
<evidence type="ECO:0000313" key="10">
    <source>
        <dbReference type="Proteomes" id="UP000190286"/>
    </source>
</evidence>
<dbReference type="InterPro" id="IPR031167">
    <property type="entry name" value="G_OBG"/>
</dbReference>
<dbReference type="InterPro" id="IPR027417">
    <property type="entry name" value="P-loop_NTPase"/>
</dbReference>
<dbReference type="Pfam" id="PF01926">
    <property type="entry name" value="MMR_HSR1"/>
    <property type="match status" value="1"/>
</dbReference>
<accession>A0A1T4WGW7</accession>
<protein>
    <recommendedName>
        <fullName evidence="6">Ribosome-binding ATPase YchF</fullName>
    </recommendedName>
</protein>
<dbReference type="InterPro" id="IPR006073">
    <property type="entry name" value="GTP-bd"/>
</dbReference>
<dbReference type="Pfam" id="PF06071">
    <property type="entry name" value="YchF-GTPase_C"/>
    <property type="match status" value="1"/>
</dbReference>
<dbReference type="GO" id="GO:0043023">
    <property type="term" value="F:ribosomal large subunit binding"/>
    <property type="evidence" value="ECO:0007669"/>
    <property type="project" value="UniProtKB-UniRule"/>
</dbReference>
<gene>
    <name evidence="6" type="primary">ychF</name>
    <name evidence="9" type="ORF">SAMN02745178_00620</name>
</gene>
<dbReference type="SUPFAM" id="SSF81271">
    <property type="entry name" value="TGS-like"/>
    <property type="match status" value="1"/>
</dbReference>
<reference evidence="9 10" key="1">
    <citation type="submission" date="2017-02" db="EMBL/GenBank/DDBJ databases">
        <authorList>
            <person name="Peterson S.W."/>
        </authorList>
    </citation>
    <scope>NUCLEOTIDE SEQUENCE [LARGE SCALE GENOMIC DNA]</scope>
    <source>
        <strain evidence="9 10">ATCC 27749</strain>
    </source>
</reference>
<sequence length="376" mass="40759">MKLGIVGLPNVGKSTLFNALTSTQNAQAANYPFCTIEPNSGIVPVPDPRLDKLAEIWQTDKKTPAIVEFVDIAGLVKGASQGAGLGNKFLGHIRECDAIVHVVRCFDDDNIIHVVEDVNKPESVDPIRDIDAIDLELILADLEVVSNRLGRQQKAAKTGNKAAAAEAAWLADLAAWLEGGKPARSFDFDESDDAVKAARKELGLLSAKPVIYACNVGEDDLLGGLDENPYFPLVAARAKEENAQAIPICAKTEEDIAGSTQEEKIAFLQEMGIESTGLDKLIKASYELLGLISFLTDGKKECRAWTIRKGTKAPQAAGKIHSDFERGFIRAQVIAYKDLEDADFNYAAVKAKGLQRTEGKEYVVNDGDVIEFLFNV</sequence>
<dbReference type="Gene3D" id="1.10.150.300">
    <property type="entry name" value="TGS-like domain"/>
    <property type="match status" value="1"/>
</dbReference>
<dbReference type="Proteomes" id="UP000190286">
    <property type="component" value="Unassembled WGS sequence"/>
</dbReference>
<dbReference type="STRING" id="745368.SAMN02745178_00620"/>
<keyword evidence="4 6" id="KW-0067">ATP-binding</keyword>
<dbReference type="InterPro" id="IPR012676">
    <property type="entry name" value="TGS-like"/>
</dbReference>
<keyword evidence="2" id="KW-0479">Metal-binding</keyword>
<proteinExistence type="inferred from homology"/>
<feature type="domain" description="OBG-type G" evidence="7">
    <location>
        <begin position="1"/>
        <end position="268"/>
    </location>
</feature>
<dbReference type="FunFam" id="3.10.20.30:FF:000001">
    <property type="entry name" value="Ribosome-binding ATPase YchF"/>
    <property type="match status" value="1"/>
</dbReference>
<comment type="similarity">
    <text evidence="6">Belongs to the TRAFAC class OBG-HflX-like GTPase superfamily. OBG GTPase family. YchF/OLA1 subfamily.</text>
</comment>
<dbReference type="GO" id="GO:0016887">
    <property type="term" value="F:ATP hydrolysis activity"/>
    <property type="evidence" value="ECO:0007669"/>
    <property type="project" value="UniProtKB-UniRule"/>
</dbReference>
<evidence type="ECO:0000256" key="2">
    <source>
        <dbReference type="ARBA" id="ARBA00022723"/>
    </source>
</evidence>
<evidence type="ECO:0000256" key="6">
    <source>
        <dbReference type="HAMAP-Rule" id="MF_00944"/>
    </source>
</evidence>
<dbReference type="EMBL" id="FUYF01000002">
    <property type="protein sequence ID" value="SKA76563.1"/>
    <property type="molecule type" value="Genomic_DNA"/>
</dbReference>
<dbReference type="SUPFAM" id="SSF52540">
    <property type="entry name" value="P-loop containing nucleoside triphosphate hydrolases"/>
    <property type="match status" value="1"/>
</dbReference>
<dbReference type="RefSeq" id="WP_078783627.1">
    <property type="nucleotide sequence ID" value="NZ_CABIYV010000003.1"/>
</dbReference>
<dbReference type="CDD" id="cd01900">
    <property type="entry name" value="YchF"/>
    <property type="match status" value="1"/>
</dbReference>
<dbReference type="InterPro" id="IPR012675">
    <property type="entry name" value="Beta-grasp_dom_sf"/>
</dbReference>
<dbReference type="GO" id="GO:0005525">
    <property type="term" value="F:GTP binding"/>
    <property type="evidence" value="ECO:0007669"/>
    <property type="project" value="InterPro"/>
</dbReference>
<evidence type="ECO:0000259" key="7">
    <source>
        <dbReference type="PROSITE" id="PS51710"/>
    </source>
</evidence>
<dbReference type="OrthoDB" id="9807318at2"/>
<dbReference type="Gene3D" id="3.10.20.30">
    <property type="match status" value="1"/>
</dbReference>
<dbReference type="GO" id="GO:0005737">
    <property type="term" value="C:cytoplasm"/>
    <property type="evidence" value="ECO:0007669"/>
    <property type="project" value="TreeGrafter"/>
</dbReference>
<evidence type="ECO:0000256" key="1">
    <source>
        <dbReference type="ARBA" id="ARBA00001946"/>
    </source>
</evidence>
<dbReference type="FunFam" id="1.10.150.300:FF:000001">
    <property type="entry name" value="Ribosome-binding ATPase YchF"/>
    <property type="match status" value="1"/>
</dbReference>
<dbReference type="InterPro" id="IPR004396">
    <property type="entry name" value="ATPase_YchF/OLA1"/>
</dbReference>
<dbReference type="PIRSF" id="PIRSF006641">
    <property type="entry name" value="CHP00092"/>
    <property type="match status" value="1"/>
</dbReference>
<dbReference type="GeneID" id="93337111"/>
<dbReference type="GO" id="GO:0046872">
    <property type="term" value="F:metal ion binding"/>
    <property type="evidence" value="ECO:0007669"/>
    <property type="project" value="UniProtKB-KW"/>
</dbReference>
<comment type="cofactor">
    <cofactor evidence="1">
        <name>Mg(2+)</name>
        <dbReference type="ChEBI" id="CHEBI:18420"/>
    </cofactor>
</comment>
<evidence type="ECO:0000256" key="5">
    <source>
        <dbReference type="ARBA" id="ARBA00022842"/>
    </source>
</evidence>
<feature type="domain" description="TGS" evidence="8">
    <location>
        <begin position="290"/>
        <end position="374"/>
    </location>
</feature>
<evidence type="ECO:0000256" key="3">
    <source>
        <dbReference type="ARBA" id="ARBA00022741"/>
    </source>
</evidence>
<dbReference type="AlphaFoldDB" id="A0A1T4WGW7"/>
<dbReference type="PANTHER" id="PTHR23305:SF18">
    <property type="entry name" value="OBG-TYPE G DOMAIN-CONTAINING PROTEIN"/>
    <property type="match status" value="1"/>
</dbReference>
<dbReference type="Gene3D" id="3.40.50.300">
    <property type="entry name" value="P-loop containing nucleotide triphosphate hydrolases"/>
    <property type="match status" value="1"/>
</dbReference>
<dbReference type="GO" id="GO:0005524">
    <property type="term" value="F:ATP binding"/>
    <property type="evidence" value="ECO:0007669"/>
    <property type="project" value="UniProtKB-UniRule"/>
</dbReference>
<comment type="function">
    <text evidence="6">ATPase that binds to both the 70S ribosome and the 50S ribosomal subunit in a nucleotide-independent manner.</text>
</comment>
<evidence type="ECO:0000259" key="8">
    <source>
        <dbReference type="PROSITE" id="PS51880"/>
    </source>
</evidence>
<organism evidence="9 10">
    <name type="scientific">Gemmiger formicilis</name>
    <dbReference type="NCBI Taxonomy" id="745368"/>
    <lineage>
        <taxon>Bacteria</taxon>
        <taxon>Bacillati</taxon>
        <taxon>Bacillota</taxon>
        <taxon>Clostridia</taxon>
        <taxon>Eubacteriales</taxon>
        <taxon>Gemmiger</taxon>
    </lineage>
</organism>
<keyword evidence="5" id="KW-0460">Magnesium</keyword>
<evidence type="ECO:0000313" key="9">
    <source>
        <dbReference type="EMBL" id="SKA76563.1"/>
    </source>
</evidence>
<name>A0A1T4WGW7_9FIRM</name>
<dbReference type="NCBIfam" id="TIGR00092">
    <property type="entry name" value="redox-regulated ATPase YchF"/>
    <property type="match status" value="1"/>
</dbReference>
<dbReference type="PRINTS" id="PR00326">
    <property type="entry name" value="GTP1OBG"/>
</dbReference>
<dbReference type="InterPro" id="IPR023192">
    <property type="entry name" value="TGS-like_dom_sf"/>
</dbReference>
<dbReference type="HAMAP" id="MF_00944">
    <property type="entry name" value="YchF_OLA1_ATPase"/>
    <property type="match status" value="1"/>
</dbReference>
<dbReference type="InterPro" id="IPR004095">
    <property type="entry name" value="TGS"/>
</dbReference>
<evidence type="ECO:0000256" key="4">
    <source>
        <dbReference type="ARBA" id="ARBA00022840"/>
    </source>
</evidence>
<dbReference type="CDD" id="cd04867">
    <property type="entry name" value="TGS_YchF_OLA1"/>
    <property type="match status" value="1"/>
</dbReference>
<feature type="binding site" evidence="6">
    <location>
        <begin position="10"/>
        <end position="15"/>
    </location>
    <ligand>
        <name>ATP</name>
        <dbReference type="ChEBI" id="CHEBI:30616"/>
    </ligand>
</feature>
<dbReference type="InterPro" id="IPR041706">
    <property type="entry name" value="YchF_N"/>
</dbReference>